<dbReference type="InterPro" id="IPR046848">
    <property type="entry name" value="E_motif"/>
</dbReference>
<name>A0A6G1DW08_9ORYZ</name>
<accession>A0A6G1DW08</accession>
<gene>
    <name evidence="1" type="ORF">E2562_007670</name>
</gene>
<dbReference type="Proteomes" id="UP000479710">
    <property type="component" value="Unassembled WGS sequence"/>
</dbReference>
<dbReference type="GO" id="GO:0003723">
    <property type="term" value="F:RNA binding"/>
    <property type="evidence" value="ECO:0007669"/>
    <property type="project" value="InterPro"/>
</dbReference>
<reference evidence="1 2" key="1">
    <citation type="submission" date="2019-11" db="EMBL/GenBank/DDBJ databases">
        <title>Whole genome sequence of Oryza granulata.</title>
        <authorList>
            <person name="Li W."/>
        </authorList>
    </citation>
    <scope>NUCLEOTIDE SEQUENCE [LARGE SCALE GENOMIC DNA]</scope>
    <source>
        <strain evidence="2">cv. Menghai</strain>
        <tissue evidence="1">Leaf</tissue>
    </source>
</reference>
<dbReference type="GO" id="GO:0009451">
    <property type="term" value="P:RNA modification"/>
    <property type="evidence" value="ECO:0007669"/>
    <property type="project" value="InterPro"/>
</dbReference>
<dbReference type="OrthoDB" id="733253at2759"/>
<dbReference type="InterPro" id="IPR046960">
    <property type="entry name" value="PPR_At4g14850-like_plant"/>
</dbReference>
<dbReference type="PANTHER" id="PTHR47926:SF435">
    <property type="entry name" value="PENTACOTRIPEPTIDE-REPEAT REGION OF PRORP DOMAIN-CONTAINING PROTEIN"/>
    <property type="match status" value="1"/>
</dbReference>
<comment type="caution">
    <text evidence="1">The sequence shown here is derived from an EMBL/GenBank/DDBJ whole genome shotgun (WGS) entry which is preliminary data.</text>
</comment>
<dbReference type="Pfam" id="PF20431">
    <property type="entry name" value="E_motif"/>
    <property type="match status" value="1"/>
</dbReference>
<sequence length="129" mass="13864">MIRSGFYPNEFALATVLTACQSMAHVSKLLISLSLHGIAVKVGLDGNPFVGSSLLLMSLVNGCRIHGNKKLGVVAAEKILSMAPSSEGAYVSLSNVYADDGEWHSAKGTRKRMVQNQVQKVQGYSRIEI</sequence>
<evidence type="ECO:0008006" key="3">
    <source>
        <dbReference type="Google" id="ProtNLM"/>
    </source>
</evidence>
<keyword evidence="2" id="KW-1185">Reference proteome</keyword>
<proteinExistence type="predicted"/>
<protein>
    <recommendedName>
        <fullName evidence="3">Pentatricopeptide repeat-containing protein</fullName>
    </recommendedName>
</protein>
<dbReference type="AlphaFoldDB" id="A0A6G1DW08"/>
<evidence type="ECO:0000313" key="1">
    <source>
        <dbReference type="EMBL" id="KAF0916596.1"/>
    </source>
</evidence>
<dbReference type="EMBL" id="SPHZ02000005">
    <property type="protein sequence ID" value="KAF0916596.1"/>
    <property type="molecule type" value="Genomic_DNA"/>
</dbReference>
<dbReference type="PANTHER" id="PTHR47926">
    <property type="entry name" value="PENTATRICOPEPTIDE REPEAT-CONTAINING PROTEIN"/>
    <property type="match status" value="1"/>
</dbReference>
<organism evidence="1 2">
    <name type="scientific">Oryza meyeriana var. granulata</name>
    <dbReference type="NCBI Taxonomy" id="110450"/>
    <lineage>
        <taxon>Eukaryota</taxon>
        <taxon>Viridiplantae</taxon>
        <taxon>Streptophyta</taxon>
        <taxon>Embryophyta</taxon>
        <taxon>Tracheophyta</taxon>
        <taxon>Spermatophyta</taxon>
        <taxon>Magnoliopsida</taxon>
        <taxon>Liliopsida</taxon>
        <taxon>Poales</taxon>
        <taxon>Poaceae</taxon>
        <taxon>BOP clade</taxon>
        <taxon>Oryzoideae</taxon>
        <taxon>Oryzeae</taxon>
        <taxon>Oryzinae</taxon>
        <taxon>Oryza</taxon>
        <taxon>Oryza meyeriana</taxon>
    </lineage>
</organism>
<evidence type="ECO:0000313" key="2">
    <source>
        <dbReference type="Proteomes" id="UP000479710"/>
    </source>
</evidence>